<keyword evidence="2" id="KW-1185">Reference proteome</keyword>
<evidence type="ECO:0000313" key="1">
    <source>
        <dbReference type="EMBL" id="MBL6447786.1"/>
    </source>
</evidence>
<accession>A0A937G0B5</accession>
<comment type="caution">
    <text evidence="1">The sequence shown here is derived from an EMBL/GenBank/DDBJ whole genome shotgun (WGS) entry which is preliminary data.</text>
</comment>
<organism evidence="1 2">
    <name type="scientific">Fulvivirga marina</name>
    <dbReference type="NCBI Taxonomy" id="2494733"/>
    <lineage>
        <taxon>Bacteria</taxon>
        <taxon>Pseudomonadati</taxon>
        <taxon>Bacteroidota</taxon>
        <taxon>Cytophagia</taxon>
        <taxon>Cytophagales</taxon>
        <taxon>Fulvivirgaceae</taxon>
        <taxon>Fulvivirga</taxon>
    </lineage>
</organism>
<protein>
    <recommendedName>
        <fullName evidence="3">Lipocalin-like domain-containing protein</fullName>
    </recommendedName>
</protein>
<dbReference type="Proteomes" id="UP000614216">
    <property type="component" value="Unassembled WGS sequence"/>
</dbReference>
<evidence type="ECO:0008006" key="3">
    <source>
        <dbReference type="Google" id="ProtNLM"/>
    </source>
</evidence>
<proteinExistence type="predicted"/>
<dbReference type="RefSeq" id="WP_202857322.1">
    <property type="nucleotide sequence ID" value="NZ_JAEUGD010000053.1"/>
</dbReference>
<dbReference type="EMBL" id="JAEUGD010000053">
    <property type="protein sequence ID" value="MBL6447786.1"/>
    <property type="molecule type" value="Genomic_DNA"/>
</dbReference>
<dbReference type="AlphaFoldDB" id="A0A937G0B5"/>
<sequence length="235" mass="27393">MKTVFLFMALVFYSHISEAQQLLGLWEITQVEVADKVMTPVAKWTNIKEDGTYESGNGWLRNSEGTWSYDEKSAQLSNTENIGVRERYDPFVVSFEGEVMVWKRKEDGMEVVVKLRRISELPMSTADKLHGLWDLQEATQGDEVITSTLDKDNKYYFFFRWDRIFEQRTEEGNVLTGYWHINGHRPEITLLSHQPDIQPESWKVEFDQGQMKLSGLSESNQGLVLAFKRLHEFPD</sequence>
<evidence type="ECO:0000313" key="2">
    <source>
        <dbReference type="Proteomes" id="UP000614216"/>
    </source>
</evidence>
<name>A0A937G0B5_9BACT</name>
<gene>
    <name evidence="1" type="ORF">JMN32_15815</name>
</gene>
<reference evidence="1" key="1">
    <citation type="submission" date="2021-01" db="EMBL/GenBank/DDBJ databases">
        <title>Fulvivirga kasyanovii gen. nov., sp nov., a novel member of the phylum Bacteroidetes isolated from seawater in a mussel farm.</title>
        <authorList>
            <person name="Zhao L.-H."/>
            <person name="Wang Z.-J."/>
        </authorList>
    </citation>
    <scope>NUCLEOTIDE SEQUENCE</scope>
    <source>
        <strain evidence="1">29W222</strain>
    </source>
</reference>